<dbReference type="Pfam" id="PF04338">
    <property type="entry name" value="DUF481"/>
    <property type="match status" value="1"/>
</dbReference>
<protein>
    <submittedName>
        <fullName evidence="2">DUF481 domain-containing protein</fullName>
    </submittedName>
</protein>
<evidence type="ECO:0000313" key="3">
    <source>
        <dbReference type="Proteomes" id="UP001319180"/>
    </source>
</evidence>
<proteinExistence type="predicted"/>
<name>A0AAP2DDB6_9BACT</name>
<comment type="caution">
    <text evidence="2">The sequence shown here is derived from an EMBL/GenBank/DDBJ whole genome shotgun (WGS) entry which is preliminary data.</text>
</comment>
<reference evidence="2 3" key="1">
    <citation type="submission" date="2021-05" db="EMBL/GenBank/DDBJ databases">
        <title>A Polyphasic approach of four new species of the genus Ohtaekwangia: Ohtaekwangia histidinii sp. nov., Ohtaekwangia cretensis sp. nov., Ohtaekwangia indiensis sp. nov., Ohtaekwangia reichenbachii sp. nov. from diverse environment.</title>
        <authorList>
            <person name="Octaviana S."/>
        </authorList>
    </citation>
    <scope>NUCLEOTIDE SEQUENCE [LARGE SCALE GENOMIC DNA]</scope>
    <source>
        <strain evidence="2 3">PWU37</strain>
    </source>
</reference>
<dbReference type="InterPro" id="IPR007433">
    <property type="entry name" value="DUF481"/>
</dbReference>
<keyword evidence="3" id="KW-1185">Reference proteome</keyword>
<dbReference type="AlphaFoldDB" id="A0AAP2DDB6"/>
<sequence>MQKIVAGLVLWMGSLPAFSQFNDTTHHYLNYVSTGTINKTNEGSSYVLNNALRFSISKREYTFNTTNSWIYGKSLSNLSNNDFFSALDGNLYKTLEHFYYWGLASYEKSFSLKINHRLQAGVGVGYSVFDVEKLRVVLSDGILYERSDLYDLPEEGTNRYDVFRNSFRLKFRAVIREVIVIEGTDFLQHALSDRKDYIVKSSTSLSIKLKKGLSVTGSIVYNKLSKTRRENLLVTYGLTYEKYF</sequence>
<dbReference type="Proteomes" id="UP001319180">
    <property type="component" value="Unassembled WGS sequence"/>
</dbReference>
<evidence type="ECO:0000256" key="1">
    <source>
        <dbReference type="SAM" id="SignalP"/>
    </source>
</evidence>
<evidence type="ECO:0000313" key="2">
    <source>
        <dbReference type="EMBL" id="MBT1689081.1"/>
    </source>
</evidence>
<feature type="signal peptide" evidence="1">
    <location>
        <begin position="1"/>
        <end position="19"/>
    </location>
</feature>
<keyword evidence="1" id="KW-0732">Signal</keyword>
<feature type="chain" id="PRO_5042979040" evidence="1">
    <location>
        <begin position="20"/>
        <end position="244"/>
    </location>
</feature>
<gene>
    <name evidence="2" type="ORF">KK078_21120</name>
</gene>
<dbReference type="EMBL" id="JAHESC010000035">
    <property type="protein sequence ID" value="MBT1689081.1"/>
    <property type="molecule type" value="Genomic_DNA"/>
</dbReference>
<organism evidence="2 3">
    <name type="scientific">Dawidia soli</name>
    <dbReference type="NCBI Taxonomy" id="2782352"/>
    <lineage>
        <taxon>Bacteria</taxon>
        <taxon>Pseudomonadati</taxon>
        <taxon>Bacteroidota</taxon>
        <taxon>Cytophagia</taxon>
        <taxon>Cytophagales</taxon>
        <taxon>Chryseotaleaceae</taxon>
        <taxon>Dawidia</taxon>
    </lineage>
</organism>
<dbReference type="RefSeq" id="WP_254092306.1">
    <property type="nucleotide sequence ID" value="NZ_JAHESC010000035.1"/>
</dbReference>
<accession>A0AAP2DDB6</accession>